<dbReference type="Proteomes" id="UP000087171">
    <property type="component" value="Unplaced"/>
</dbReference>
<dbReference type="KEGG" id="cam:101498927"/>
<dbReference type="AlphaFoldDB" id="A0A1S2Z601"/>
<evidence type="ECO:0000313" key="2">
    <source>
        <dbReference type="Proteomes" id="UP000087171"/>
    </source>
</evidence>
<dbReference type="PaxDb" id="3827-XP_004515691.1"/>
<dbReference type="Gene3D" id="3.30.420.10">
    <property type="entry name" value="Ribonuclease H-like superfamily/Ribonuclease H"/>
    <property type="match status" value="1"/>
</dbReference>
<dbReference type="Pfam" id="PF13456">
    <property type="entry name" value="RVT_3"/>
    <property type="match status" value="1"/>
</dbReference>
<dbReference type="GO" id="GO:0003676">
    <property type="term" value="F:nucleic acid binding"/>
    <property type="evidence" value="ECO:0007669"/>
    <property type="project" value="InterPro"/>
</dbReference>
<evidence type="ECO:0000259" key="1">
    <source>
        <dbReference type="Pfam" id="PF13456"/>
    </source>
</evidence>
<evidence type="ECO:0000313" key="3">
    <source>
        <dbReference type="RefSeq" id="XP_004515691.1"/>
    </source>
</evidence>
<proteinExistence type="predicted"/>
<dbReference type="RefSeq" id="XP_004515691.1">
    <property type="nucleotide sequence ID" value="XM_004515634.1"/>
</dbReference>
<reference evidence="3" key="1">
    <citation type="submission" date="2025-08" db="UniProtKB">
        <authorList>
            <consortium name="RefSeq"/>
        </authorList>
    </citation>
    <scope>IDENTIFICATION</scope>
    <source>
        <tissue evidence="3">Etiolated seedlings</tissue>
    </source>
</reference>
<protein>
    <submittedName>
        <fullName evidence="3">Uncharacterized protein LOC101498927</fullName>
    </submittedName>
</protein>
<dbReference type="InterPro" id="IPR012337">
    <property type="entry name" value="RNaseH-like_sf"/>
</dbReference>
<dbReference type="OrthoDB" id="1432522at2759"/>
<feature type="domain" description="RNase H type-1" evidence="1">
    <location>
        <begin position="5"/>
        <end position="111"/>
    </location>
</feature>
<dbReference type="eggNOG" id="KOG0017">
    <property type="taxonomic scope" value="Eukaryota"/>
</dbReference>
<keyword evidence="2" id="KW-1185">Reference proteome</keyword>
<dbReference type="SUPFAM" id="SSF53098">
    <property type="entry name" value="Ribonuclease H-like"/>
    <property type="match status" value="1"/>
</dbReference>
<dbReference type="InterPro" id="IPR002156">
    <property type="entry name" value="RNaseH_domain"/>
</dbReference>
<dbReference type="GeneID" id="101498927"/>
<dbReference type="PANTHER" id="PTHR48475">
    <property type="entry name" value="RIBONUCLEASE H"/>
    <property type="match status" value="1"/>
</dbReference>
<dbReference type="InterPro" id="IPR036397">
    <property type="entry name" value="RNaseH_sf"/>
</dbReference>
<sequence>MWHGIGVILISTKKQFMPITTGLYFDCTNNMAEYEACAMGILVALESKVRVQEVYGDSALVINHLNQEWETQDKKLIPYFTYIKELSLQFDKITFHHVPCENNQLAGVLATLSSMFQIIRNDEIPPIKMESRDHPTYCHIVEEETDEKLWYYDIKHYLINREYLPRIS</sequence>
<organism evidence="2 3">
    <name type="scientific">Cicer arietinum</name>
    <name type="common">Chickpea</name>
    <name type="synonym">Garbanzo</name>
    <dbReference type="NCBI Taxonomy" id="3827"/>
    <lineage>
        <taxon>Eukaryota</taxon>
        <taxon>Viridiplantae</taxon>
        <taxon>Streptophyta</taxon>
        <taxon>Embryophyta</taxon>
        <taxon>Tracheophyta</taxon>
        <taxon>Spermatophyta</taxon>
        <taxon>Magnoliopsida</taxon>
        <taxon>eudicotyledons</taxon>
        <taxon>Gunneridae</taxon>
        <taxon>Pentapetalae</taxon>
        <taxon>rosids</taxon>
        <taxon>fabids</taxon>
        <taxon>Fabales</taxon>
        <taxon>Fabaceae</taxon>
        <taxon>Papilionoideae</taxon>
        <taxon>50 kb inversion clade</taxon>
        <taxon>NPAAA clade</taxon>
        <taxon>Hologalegina</taxon>
        <taxon>IRL clade</taxon>
        <taxon>Cicereae</taxon>
        <taxon>Cicer</taxon>
    </lineage>
</organism>
<dbReference type="GO" id="GO:0004523">
    <property type="term" value="F:RNA-DNA hybrid ribonuclease activity"/>
    <property type="evidence" value="ECO:0007669"/>
    <property type="project" value="InterPro"/>
</dbReference>
<accession>A0A1S2Z601</accession>
<name>A0A1S2Z601_CICAR</name>
<dbReference type="CDD" id="cd09279">
    <property type="entry name" value="RNase_HI_like"/>
    <property type="match status" value="1"/>
</dbReference>
<dbReference type="PANTHER" id="PTHR48475:SF1">
    <property type="entry name" value="RNASE H TYPE-1 DOMAIN-CONTAINING PROTEIN"/>
    <property type="match status" value="1"/>
</dbReference>
<gene>
    <name evidence="3" type="primary">LOC101498927</name>
</gene>